<dbReference type="CDD" id="cd00200">
    <property type="entry name" value="WD40"/>
    <property type="match status" value="1"/>
</dbReference>
<dbReference type="WBParaSite" id="PSAMB.scaffold255size60990.g3928.t1">
    <property type="protein sequence ID" value="PSAMB.scaffold255size60990.g3928.t1"/>
    <property type="gene ID" value="PSAMB.scaffold255size60990.g3928"/>
</dbReference>
<keyword evidence="4" id="KW-0597">Phosphoprotein</keyword>
<comment type="similarity">
    <text evidence="2">Belongs to the WD repeat striatin family.</text>
</comment>
<organism evidence="13 14">
    <name type="scientific">Plectus sambesii</name>
    <dbReference type="NCBI Taxonomy" id="2011161"/>
    <lineage>
        <taxon>Eukaryota</taxon>
        <taxon>Metazoa</taxon>
        <taxon>Ecdysozoa</taxon>
        <taxon>Nematoda</taxon>
        <taxon>Chromadorea</taxon>
        <taxon>Plectida</taxon>
        <taxon>Plectina</taxon>
        <taxon>Plectoidea</taxon>
        <taxon>Plectidae</taxon>
        <taxon>Plectus</taxon>
    </lineage>
</organism>
<feature type="compositionally biased region" description="Polar residues" evidence="11">
    <location>
        <begin position="121"/>
        <end position="133"/>
    </location>
</feature>
<dbReference type="Proteomes" id="UP000887566">
    <property type="component" value="Unplaced"/>
</dbReference>
<feature type="domain" description="Striatin N-terminal" evidence="12">
    <location>
        <begin position="50"/>
        <end position="183"/>
    </location>
</feature>
<feature type="compositionally biased region" description="Basic and acidic residues" evidence="11">
    <location>
        <begin position="317"/>
        <end position="330"/>
    </location>
</feature>
<dbReference type="PRINTS" id="PR00320">
    <property type="entry name" value="GPROTEINBRPT"/>
</dbReference>
<keyword evidence="7" id="KW-0112">Calmodulin-binding</keyword>
<feature type="compositionally biased region" description="Gly residues" evidence="11">
    <location>
        <begin position="25"/>
        <end position="36"/>
    </location>
</feature>
<evidence type="ECO:0000259" key="12">
    <source>
        <dbReference type="Pfam" id="PF08232"/>
    </source>
</evidence>
<feature type="region of interest" description="Disordered" evidence="11">
    <location>
        <begin position="1"/>
        <end position="45"/>
    </location>
</feature>
<feature type="compositionally biased region" description="Basic and acidic residues" evidence="11">
    <location>
        <begin position="257"/>
        <end position="269"/>
    </location>
</feature>
<dbReference type="InterPro" id="IPR051488">
    <property type="entry name" value="WD_repeat_striatin"/>
</dbReference>
<reference evidence="14" key="1">
    <citation type="submission" date="2022-11" db="UniProtKB">
        <authorList>
            <consortium name="WormBaseParasite"/>
        </authorList>
    </citation>
    <scope>IDENTIFICATION</scope>
</reference>
<evidence type="ECO:0000256" key="6">
    <source>
        <dbReference type="ARBA" id="ARBA00022737"/>
    </source>
</evidence>
<feature type="compositionally biased region" description="Acidic residues" evidence="11">
    <location>
        <begin position="271"/>
        <end position="283"/>
    </location>
</feature>
<accession>A0A914VU32</accession>
<dbReference type="FunFam" id="1.20.5.300:FF:000001">
    <property type="entry name" value="striatin isoform X1"/>
    <property type="match status" value="1"/>
</dbReference>
<feature type="region of interest" description="Disordered" evidence="11">
    <location>
        <begin position="344"/>
        <end position="371"/>
    </location>
</feature>
<dbReference type="PANTHER" id="PTHR15653">
    <property type="entry name" value="STRIATIN"/>
    <property type="match status" value="1"/>
</dbReference>
<keyword evidence="3" id="KW-0963">Cytoplasm</keyword>
<protein>
    <submittedName>
        <fullName evidence="14">Striatin N-terminal domain-containing protein</fullName>
    </submittedName>
</protein>
<feature type="region of interest" description="Disordered" evidence="11">
    <location>
        <begin position="118"/>
        <end position="142"/>
    </location>
</feature>
<comment type="subcellular location">
    <subcellularLocation>
        <location evidence="1">Cytoplasm</location>
    </subcellularLocation>
</comment>
<dbReference type="GO" id="GO:0005737">
    <property type="term" value="C:cytoplasm"/>
    <property type="evidence" value="ECO:0007669"/>
    <property type="project" value="UniProtKB-SubCell"/>
</dbReference>
<dbReference type="PROSITE" id="PS00678">
    <property type="entry name" value="WD_REPEATS_1"/>
    <property type="match status" value="1"/>
</dbReference>
<evidence type="ECO:0000313" key="14">
    <source>
        <dbReference type="WBParaSite" id="PSAMB.scaffold255size60990.g3928.t1"/>
    </source>
</evidence>
<evidence type="ECO:0000256" key="11">
    <source>
        <dbReference type="SAM" id="MobiDB-lite"/>
    </source>
</evidence>
<dbReference type="InterPro" id="IPR001680">
    <property type="entry name" value="WD40_rpt"/>
</dbReference>
<feature type="region of interest" description="Disordered" evidence="11">
    <location>
        <begin position="236"/>
        <end position="307"/>
    </location>
</feature>
<keyword evidence="13" id="KW-1185">Reference proteome</keyword>
<dbReference type="Pfam" id="PF00400">
    <property type="entry name" value="WD40"/>
    <property type="match status" value="5"/>
</dbReference>
<evidence type="ECO:0000256" key="9">
    <source>
        <dbReference type="PROSITE-ProRule" id="PRU00221"/>
    </source>
</evidence>
<feature type="coiled-coil region" evidence="10">
    <location>
        <begin position="69"/>
        <end position="96"/>
    </location>
</feature>
<evidence type="ECO:0000256" key="7">
    <source>
        <dbReference type="ARBA" id="ARBA00022860"/>
    </source>
</evidence>
<dbReference type="AlphaFoldDB" id="A0A914VU32"/>
<evidence type="ECO:0000256" key="5">
    <source>
        <dbReference type="ARBA" id="ARBA00022574"/>
    </source>
</evidence>
<dbReference type="InterPro" id="IPR020472">
    <property type="entry name" value="WD40_PAC1"/>
</dbReference>
<dbReference type="Pfam" id="PF08232">
    <property type="entry name" value="Striatin"/>
    <property type="match status" value="1"/>
</dbReference>
<feature type="repeat" description="WD" evidence="9">
    <location>
        <begin position="419"/>
        <end position="460"/>
    </location>
</feature>
<keyword evidence="8 10" id="KW-0175">Coiled coil</keyword>
<evidence type="ECO:0000256" key="3">
    <source>
        <dbReference type="ARBA" id="ARBA00022490"/>
    </source>
</evidence>
<dbReference type="InterPro" id="IPR019775">
    <property type="entry name" value="WD40_repeat_CS"/>
</dbReference>
<feature type="region of interest" description="Disordered" evidence="11">
    <location>
        <begin position="317"/>
        <end position="336"/>
    </location>
</feature>
<evidence type="ECO:0000256" key="1">
    <source>
        <dbReference type="ARBA" id="ARBA00004496"/>
    </source>
</evidence>
<evidence type="ECO:0000256" key="2">
    <source>
        <dbReference type="ARBA" id="ARBA00009616"/>
    </source>
</evidence>
<dbReference type="GO" id="GO:0005516">
    <property type="term" value="F:calmodulin binding"/>
    <property type="evidence" value="ECO:0007669"/>
    <property type="project" value="UniProtKB-KW"/>
</dbReference>
<keyword evidence="6" id="KW-0677">Repeat</keyword>
<dbReference type="Gene3D" id="2.130.10.10">
    <property type="entry name" value="YVTN repeat-like/Quinoprotein amine dehydrogenase"/>
    <property type="match status" value="2"/>
</dbReference>
<evidence type="ECO:0000256" key="4">
    <source>
        <dbReference type="ARBA" id="ARBA00022553"/>
    </source>
</evidence>
<dbReference type="InterPro" id="IPR036322">
    <property type="entry name" value="WD40_repeat_dom_sf"/>
</dbReference>
<dbReference type="PROSITE" id="PS50294">
    <property type="entry name" value="WD_REPEATS_REGION"/>
    <property type="match status" value="4"/>
</dbReference>
<feature type="compositionally biased region" description="Acidic residues" evidence="11">
    <location>
        <begin position="241"/>
        <end position="252"/>
    </location>
</feature>
<dbReference type="PANTHER" id="PTHR15653:SF0">
    <property type="entry name" value="CONNECTOR OF KINASE TO AP-1, ISOFORM E"/>
    <property type="match status" value="1"/>
</dbReference>
<evidence type="ECO:0000313" key="13">
    <source>
        <dbReference type="Proteomes" id="UP000887566"/>
    </source>
</evidence>
<feature type="repeat" description="WD" evidence="9">
    <location>
        <begin position="526"/>
        <end position="558"/>
    </location>
</feature>
<name>A0A914VU32_9BILA</name>
<dbReference type="SUPFAM" id="SSF50978">
    <property type="entry name" value="WD40 repeat-like"/>
    <property type="match status" value="1"/>
</dbReference>
<keyword evidence="5 9" id="KW-0853">WD repeat</keyword>
<sequence length="740" mass="80860">MVNLGGSMMAEDASSSFPDTSDPGGNNGENMGGDGGGKGDDRQQARAPFTMPGVLHYIQHEWSRFEMERAQWEMERAELQARISFLQGERKGQENLKQDLVRRIKMLEYSLKQERAKNYRLTHNGQEPESETQGPDDHAELDSQVPMDADAVSSQPHSNLSWRQGRQLLRQYLQEIGYSETILDVRSFRAKNLLGLLPADWANTDATDSDPRAVAARALQDSERSIFETMAFLQTGKAAPADEDGSDSDEDVSQSNKDSRKGSKRKMPDNLDADTQEALDEFDFLTKDESGKSKSANSTDGKEWGVDAQAINRMKEKYRSEQERKRHDQVSSKSALNSMMRALETEDGGKSLSEIESSGKSETAGGGGSMNPYFGAGDADIDAALGLTGDDSNVDISDDFALDDNEGALPKKWNLKYTLRSHWDAVRAMQFHPVEPVLITASEDGTGKLWNLAGRQDAKSGAANGDLEPIYTFRGHRGAILAMDMSPTGDMCFTGGRDGTVRCWSLPSTNIDIYDKFDPKVLTETLKGHGDAVWSVAFHTSDNRLVSASADGTLKLWEPGNNNPLLKTFGPPSGNMIPTSVDFVSTEPQQLLAAYAPGHASILDLETGRQVLSFDFSGEEGASVGRITQIVSHPTMPVTVTAGDDRKIRYFDNNTGKLIQGTVAHVEGISSLAIDPNGLYLLSGSHDGSLRLWNMEKRVCLQEIAAHRKKFDMSVLSVAFHPSRPLIGSAGADGLSKVYG</sequence>
<evidence type="ECO:0000256" key="10">
    <source>
        <dbReference type="SAM" id="Coils"/>
    </source>
</evidence>
<dbReference type="SMART" id="SM00320">
    <property type="entry name" value="WD40"/>
    <property type="match status" value="6"/>
</dbReference>
<dbReference type="Gene3D" id="1.20.5.300">
    <property type="match status" value="1"/>
</dbReference>
<dbReference type="FunFam" id="2.130.10.10:FF:000498">
    <property type="entry name" value="Striatin 3"/>
    <property type="match status" value="1"/>
</dbReference>
<dbReference type="PROSITE" id="PS50082">
    <property type="entry name" value="WD_REPEATS_2"/>
    <property type="match status" value="4"/>
</dbReference>
<dbReference type="InterPro" id="IPR015943">
    <property type="entry name" value="WD40/YVTN_repeat-like_dom_sf"/>
</dbReference>
<evidence type="ECO:0000256" key="8">
    <source>
        <dbReference type="ARBA" id="ARBA00023054"/>
    </source>
</evidence>
<feature type="repeat" description="WD" evidence="9">
    <location>
        <begin position="473"/>
        <end position="506"/>
    </location>
</feature>
<proteinExistence type="inferred from homology"/>
<feature type="repeat" description="WD" evidence="9">
    <location>
        <begin position="662"/>
        <end position="703"/>
    </location>
</feature>
<dbReference type="InterPro" id="IPR013258">
    <property type="entry name" value="Striatin_N"/>
</dbReference>